<name>A0A8T2TZQ4_CERRI</name>
<dbReference type="InterPro" id="IPR036047">
    <property type="entry name" value="F-box-like_dom_sf"/>
</dbReference>
<dbReference type="PROSITE" id="PS50181">
    <property type="entry name" value="FBOX"/>
    <property type="match status" value="1"/>
</dbReference>
<dbReference type="CDD" id="cd22157">
    <property type="entry name" value="F-box_AtFBW1-like"/>
    <property type="match status" value="1"/>
</dbReference>
<gene>
    <name evidence="2" type="ORF">KP509_10G027800</name>
</gene>
<accession>A0A8T2TZQ4</accession>
<dbReference type="PANTHER" id="PTHR31672:SF2">
    <property type="entry name" value="F-BOX DOMAIN-CONTAINING PROTEIN"/>
    <property type="match status" value="1"/>
</dbReference>
<dbReference type="OrthoDB" id="692435at2759"/>
<dbReference type="Gene3D" id="2.120.10.80">
    <property type="entry name" value="Kelch-type beta propeller"/>
    <property type="match status" value="1"/>
</dbReference>
<evidence type="ECO:0000313" key="2">
    <source>
        <dbReference type="EMBL" id="KAH7427043.1"/>
    </source>
</evidence>
<dbReference type="Gene3D" id="1.20.1280.50">
    <property type="match status" value="1"/>
</dbReference>
<dbReference type="SMART" id="SM00256">
    <property type="entry name" value="FBOX"/>
    <property type="match status" value="1"/>
</dbReference>
<dbReference type="SUPFAM" id="SSF81383">
    <property type="entry name" value="F-box domain"/>
    <property type="match status" value="1"/>
</dbReference>
<protein>
    <recommendedName>
        <fullName evidence="1">F-box domain-containing protein</fullName>
    </recommendedName>
</protein>
<comment type="caution">
    <text evidence="2">The sequence shown here is derived from an EMBL/GenBank/DDBJ whole genome shotgun (WGS) entry which is preliminary data.</text>
</comment>
<dbReference type="AlphaFoldDB" id="A0A8T2TZQ4"/>
<dbReference type="EMBL" id="CM035415">
    <property type="protein sequence ID" value="KAH7427043.1"/>
    <property type="molecule type" value="Genomic_DNA"/>
</dbReference>
<feature type="domain" description="F-box" evidence="1">
    <location>
        <begin position="8"/>
        <end position="54"/>
    </location>
</feature>
<dbReference type="InterPro" id="IPR015915">
    <property type="entry name" value="Kelch-typ_b-propeller"/>
</dbReference>
<dbReference type="Proteomes" id="UP000825935">
    <property type="component" value="Chromosome 10"/>
</dbReference>
<dbReference type="InterPro" id="IPR050796">
    <property type="entry name" value="SCF_F-box_component"/>
</dbReference>
<evidence type="ECO:0000259" key="1">
    <source>
        <dbReference type="PROSITE" id="PS50181"/>
    </source>
</evidence>
<proteinExistence type="predicted"/>
<keyword evidence="3" id="KW-1185">Reference proteome</keyword>
<organism evidence="2 3">
    <name type="scientific">Ceratopteris richardii</name>
    <name type="common">Triangle waterfern</name>
    <dbReference type="NCBI Taxonomy" id="49495"/>
    <lineage>
        <taxon>Eukaryota</taxon>
        <taxon>Viridiplantae</taxon>
        <taxon>Streptophyta</taxon>
        <taxon>Embryophyta</taxon>
        <taxon>Tracheophyta</taxon>
        <taxon>Polypodiopsida</taxon>
        <taxon>Polypodiidae</taxon>
        <taxon>Polypodiales</taxon>
        <taxon>Pteridineae</taxon>
        <taxon>Pteridaceae</taxon>
        <taxon>Parkerioideae</taxon>
        <taxon>Ceratopteris</taxon>
    </lineage>
</organism>
<reference evidence="2" key="1">
    <citation type="submission" date="2021-08" db="EMBL/GenBank/DDBJ databases">
        <title>WGS assembly of Ceratopteris richardii.</title>
        <authorList>
            <person name="Marchant D.B."/>
            <person name="Chen G."/>
            <person name="Jenkins J."/>
            <person name="Shu S."/>
            <person name="Leebens-Mack J."/>
            <person name="Grimwood J."/>
            <person name="Schmutz J."/>
            <person name="Soltis P."/>
            <person name="Soltis D."/>
            <person name="Chen Z.-H."/>
        </authorList>
    </citation>
    <scope>NUCLEOTIDE SEQUENCE</scope>
    <source>
        <strain evidence="2">Whitten #5841</strain>
        <tissue evidence="2">Leaf</tissue>
    </source>
</reference>
<dbReference type="Pfam" id="PF00646">
    <property type="entry name" value="F-box"/>
    <property type="match status" value="1"/>
</dbReference>
<dbReference type="SUPFAM" id="SSF50965">
    <property type="entry name" value="Galactose oxidase, central domain"/>
    <property type="match status" value="1"/>
</dbReference>
<evidence type="ECO:0000313" key="3">
    <source>
        <dbReference type="Proteomes" id="UP000825935"/>
    </source>
</evidence>
<dbReference type="PANTHER" id="PTHR31672">
    <property type="entry name" value="BNACNNG10540D PROTEIN"/>
    <property type="match status" value="1"/>
</dbReference>
<dbReference type="InterPro" id="IPR001810">
    <property type="entry name" value="F-box_dom"/>
</dbReference>
<dbReference type="InterPro" id="IPR011043">
    <property type="entry name" value="Gal_Oxase/kelch_b-propeller"/>
</dbReference>
<sequence>METSRPRPDSWAGLPDDLILNVLSRLPLIDILRARCVCSSWNRLASDPSLPRLLASAPPSLPGFALFLSDASSARLLYLDLNVPTHWRSLSLNFLPGGGAGSKLLASSGGLFLLDTAHGELLVVNPVTRSWIQLPPTNAVRHIFYTALSTDAAAGSFTVAAAESELQNDAATEIFQSCTGKWRPCAGPSRAGRWKRVASPITTPWSYGSVPVYCNPVYCRGGFFHLTWDPEEMVSELDVAAGEWRYKKGSGAVPGGVPWAIMQQNDRVLMLEMSYGGGHPGVGSGGAGGGATLSLWELQRDRLSWTSAGRIPPPPRKDYQLHMWQRFAIGEGFVCIIFQVPGTIVTFGSLSEKQGGMIFDSARSKWLSMPDLPGITCRTSCLVSFTASLQPL</sequence>